<comment type="similarity">
    <text evidence="4 10">Belongs to the SIS family. GmhA subfamily.</text>
</comment>
<dbReference type="GO" id="GO:0008968">
    <property type="term" value="F:D-sedoheptulose 7-phosphate isomerase activity"/>
    <property type="evidence" value="ECO:0007669"/>
    <property type="project" value="UniProtKB-UniRule"/>
</dbReference>
<dbReference type="HAMAP" id="MF_00067">
    <property type="entry name" value="GmhA"/>
    <property type="match status" value="1"/>
</dbReference>
<feature type="binding site" evidence="10">
    <location>
        <begin position="82"/>
        <end position="83"/>
    </location>
    <ligand>
        <name>substrate</name>
    </ligand>
</feature>
<dbReference type="InterPro" id="IPR001347">
    <property type="entry name" value="SIS_dom"/>
</dbReference>
<feature type="binding site" evidence="10">
    <location>
        <position position="163"/>
    </location>
    <ligand>
        <name>substrate</name>
    </ligand>
</feature>
<comment type="catalytic activity">
    <reaction evidence="1 10">
        <text>2 D-sedoheptulose 7-phosphate = D-glycero-alpha-D-manno-heptose 7-phosphate + D-glycero-beta-D-manno-heptose 7-phosphate</text>
        <dbReference type="Rhea" id="RHEA:27489"/>
        <dbReference type="ChEBI" id="CHEBI:57483"/>
        <dbReference type="ChEBI" id="CHEBI:60203"/>
        <dbReference type="ChEBI" id="CHEBI:60204"/>
        <dbReference type="EC" id="5.3.1.28"/>
    </reaction>
</comment>
<name>A0A1D8ITF5_9GAMM</name>
<feature type="domain" description="SIS" evidence="11">
    <location>
        <begin position="25"/>
        <end position="185"/>
    </location>
</feature>
<dbReference type="KEGG" id="aprs:BI364_14610"/>
<dbReference type="PROSITE" id="PS51464">
    <property type="entry name" value="SIS"/>
    <property type="match status" value="1"/>
</dbReference>
<accession>A0A1D8ITF5</accession>
<evidence type="ECO:0000256" key="7">
    <source>
        <dbReference type="ARBA" id="ARBA00022833"/>
    </source>
</evidence>
<evidence type="ECO:0000256" key="4">
    <source>
        <dbReference type="ARBA" id="ARBA00009894"/>
    </source>
</evidence>
<comment type="subunit">
    <text evidence="10">Homotetramer.</text>
</comment>
<evidence type="ECO:0000256" key="9">
    <source>
        <dbReference type="ARBA" id="ARBA00023277"/>
    </source>
</evidence>
<proteinExistence type="inferred from homology"/>
<evidence type="ECO:0000256" key="3">
    <source>
        <dbReference type="ARBA" id="ARBA00004496"/>
    </source>
</evidence>
<feature type="binding site" evidence="10">
    <location>
        <begin position="108"/>
        <end position="110"/>
    </location>
    <ligand>
        <name>substrate</name>
    </ligand>
</feature>
<gene>
    <name evidence="10" type="primary">gmhA</name>
    <name evidence="12" type="ORF">BI364_14610</name>
</gene>
<dbReference type="PANTHER" id="PTHR30390:SF6">
    <property type="entry name" value="DNAA INITIATOR-ASSOCIATING PROTEIN DIAA"/>
    <property type="match status" value="1"/>
</dbReference>
<dbReference type="UniPathway" id="UPA00041">
    <property type="reaction ID" value="UER00436"/>
</dbReference>
<dbReference type="SUPFAM" id="SSF53697">
    <property type="entry name" value="SIS domain"/>
    <property type="match status" value="1"/>
</dbReference>
<evidence type="ECO:0000259" key="11">
    <source>
        <dbReference type="PROSITE" id="PS51464"/>
    </source>
</evidence>
<evidence type="ECO:0000256" key="5">
    <source>
        <dbReference type="ARBA" id="ARBA00022490"/>
    </source>
</evidence>
<dbReference type="Proteomes" id="UP000095401">
    <property type="component" value="Chromosome"/>
</dbReference>
<feature type="binding site" evidence="10">
    <location>
        <position position="113"/>
    </location>
    <ligand>
        <name>substrate</name>
    </ligand>
</feature>
<dbReference type="GO" id="GO:0005737">
    <property type="term" value="C:cytoplasm"/>
    <property type="evidence" value="ECO:0007669"/>
    <property type="project" value="UniProtKB-SubCell"/>
</dbReference>
<feature type="binding site" evidence="10">
    <location>
        <position position="53"/>
    </location>
    <ligand>
        <name>substrate</name>
    </ligand>
</feature>
<dbReference type="GO" id="GO:2001061">
    <property type="term" value="P:D-glycero-D-manno-heptose 7-phosphate biosynthetic process"/>
    <property type="evidence" value="ECO:0007669"/>
    <property type="project" value="UniProtKB-UniPathway"/>
</dbReference>
<dbReference type="GO" id="GO:0097367">
    <property type="term" value="F:carbohydrate derivative binding"/>
    <property type="evidence" value="ECO:0007669"/>
    <property type="project" value="InterPro"/>
</dbReference>
<keyword evidence="7 10" id="KW-0862">Zinc</keyword>
<dbReference type="GO" id="GO:0008270">
    <property type="term" value="F:zinc ion binding"/>
    <property type="evidence" value="ECO:0007669"/>
    <property type="project" value="UniProtKB-UniRule"/>
</dbReference>
<dbReference type="AlphaFoldDB" id="A0A1D8ITF5"/>
<dbReference type="NCBIfam" id="NF010546">
    <property type="entry name" value="PRK13936.1"/>
    <property type="match status" value="1"/>
</dbReference>
<evidence type="ECO:0000256" key="10">
    <source>
        <dbReference type="HAMAP-Rule" id="MF_00067"/>
    </source>
</evidence>
<keyword evidence="8 10" id="KW-0413">Isomerase</keyword>
<dbReference type="InterPro" id="IPR046348">
    <property type="entry name" value="SIS_dom_sf"/>
</dbReference>
<evidence type="ECO:0000256" key="1">
    <source>
        <dbReference type="ARBA" id="ARBA00000348"/>
    </source>
</evidence>
<evidence type="ECO:0000256" key="8">
    <source>
        <dbReference type="ARBA" id="ARBA00023235"/>
    </source>
</evidence>
<comment type="function">
    <text evidence="2 10">Catalyzes the isomerization of sedoheptulose 7-phosphate in D-glycero-D-manno-heptose 7-phosphate.</text>
</comment>
<feature type="binding site" evidence="10">
    <location>
        <begin position="40"/>
        <end position="42"/>
    </location>
    <ligand>
        <name>substrate</name>
    </ligand>
</feature>
<feature type="binding site" evidence="10">
    <location>
        <position position="163"/>
    </location>
    <ligand>
        <name>Zn(2+)</name>
        <dbReference type="ChEBI" id="CHEBI:29105"/>
    </ligand>
</feature>
<evidence type="ECO:0000256" key="6">
    <source>
        <dbReference type="ARBA" id="ARBA00022723"/>
    </source>
</evidence>
<protein>
    <recommendedName>
        <fullName evidence="10">Phosphoheptose isomerase</fullName>
        <ecNumber evidence="10">5.3.1.28</ecNumber>
    </recommendedName>
    <alternativeName>
        <fullName evidence="10">Sedoheptulose 7-phosphate isomerase</fullName>
    </alternativeName>
</protein>
<dbReference type="GO" id="GO:0005975">
    <property type="term" value="P:carbohydrate metabolic process"/>
    <property type="evidence" value="ECO:0007669"/>
    <property type="project" value="UniProtKB-UniRule"/>
</dbReference>
<dbReference type="InterPro" id="IPR035461">
    <property type="entry name" value="GmhA/DiaA"/>
</dbReference>
<feature type="binding site" evidence="10">
    <location>
        <position position="171"/>
    </location>
    <ligand>
        <name>Zn(2+)</name>
        <dbReference type="ChEBI" id="CHEBI:29105"/>
    </ligand>
</feature>
<dbReference type="EMBL" id="CP017415">
    <property type="protein sequence ID" value="AOU99769.1"/>
    <property type="molecule type" value="Genomic_DNA"/>
</dbReference>
<dbReference type="CDD" id="cd05006">
    <property type="entry name" value="SIS_GmhA"/>
    <property type="match status" value="1"/>
</dbReference>
<comment type="pathway">
    <text evidence="10">Carbohydrate biosynthesis; D-glycero-D-manno-heptose 7-phosphate biosynthesis; D-glycero-alpha-D-manno-heptose 7-phosphate and D-glycero-beta-D-manno-heptose 7-phosphate from sedoheptulose 7-phosphate: step 1/1.</text>
</comment>
<comment type="subcellular location">
    <subcellularLocation>
        <location evidence="3 10">Cytoplasm</location>
    </subcellularLocation>
</comment>
<keyword evidence="5 10" id="KW-0963">Cytoplasm</keyword>
<feature type="binding site" evidence="10">
    <location>
        <position position="53"/>
    </location>
    <ligand>
        <name>Zn(2+)</name>
        <dbReference type="ChEBI" id="CHEBI:29105"/>
    </ligand>
</feature>
<comment type="cofactor">
    <cofactor evidence="10">
        <name>Zn(2+)</name>
        <dbReference type="ChEBI" id="CHEBI:29105"/>
    </cofactor>
    <text evidence="10">Binds 1 zinc ion per subunit.</text>
</comment>
<keyword evidence="13" id="KW-1185">Reference proteome</keyword>
<keyword evidence="6 10" id="KW-0479">Metal-binding</keyword>
<dbReference type="PANTHER" id="PTHR30390">
    <property type="entry name" value="SEDOHEPTULOSE 7-PHOSPHATE ISOMERASE / DNAA INITIATOR-ASSOCIATING FACTOR FOR REPLICATION INITIATION"/>
    <property type="match status" value="1"/>
</dbReference>
<dbReference type="Pfam" id="PF13580">
    <property type="entry name" value="SIS_2"/>
    <property type="match status" value="1"/>
</dbReference>
<keyword evidence="9 10" id="KW-0119">Carbohydrate metabolism</keyword>
<organism evidence="12 13">
    <name type="scientific">Acidihalobacter yilgarnensis</name>
    <dbReference type="NCBI Taxonomy" id="2819280"/>
    <lineage>
        <taxon>Bacteria</taxon>
        <taxon>Pseudomonadati</taxon>
        <taxon>Pseudomonadota</taxon>
        <taxon>Gammaproteobacteria</taxon>
        <taxon>Chromatiales</taxon>
        <taxon>Ectothiorhodospiraceae</taxon>
        <taxon>Acidihalobacter</taxon>
    </lineage>
</organism>
<sequence>MASIDTKTRAAQILAEPIEAAARRMTYALVGGHKILSCGNGGSAGDAQHFSSEMLNRFERERRGLPAIALTTDTSTLTSIANDYSYDQVFARQLRALGAPGDLLLAISTSGNSANVVEAARAAQELGMHVIALSGRGGGALHEVLTGEDIEICVPSESTARIQEVHLLVIHCLCDLIDRQLFGDI</sequence>
<dbReference type="InterPro" id="IPR004515">
    <property type="entry name" value="Phosphoheptose_Isoase"/>
</dbReference>
<evidence type="ECO:0000313" key="13">
    <source>
        <dbReference type="Proteomes" id="UP000095401"/>
    </source>
</evidence>
<reference evidence="13" key="1">
    <citation type="submission" date="2016-09" db="EMBL/GenBank/DDBJ databases">
        <title>Acidihalobacter prosperus F5.</title>
        <authorList>
            <person name="Khaleque H.N."/>
            <person name="Ramsay J.P."/>
            <person name="Kaksonen A.H."/>
            <person name="Boxall N.J."/>
            <person name="Watkin E.L.J."/>
        </authorList>
    </citation>
    <scope>NUCLEOTIDE SEQUENCE [LARGE SCALE GENOMIC DNA]</scope>
    <source>
        <strain evidence="13">F5</strain>
    </source>
</reference>
<dbReference type="InterPro" id="IPR050099">
    <property type="entry name" value="SIS_GmhA/DiaA_subfam"/>
</dbReference>
<evidence type="ECO:0000256" key="2">
    <source>
        <dbReference type="ARBA" id="ARBA00003172"/>
    </source>
</evidence>
<dbReference type="Gene3D" id="3.40.50.10490">
    <property type="entry name" value="Glucose-6-phosphate isomerase like protein, domain 1"/>
    <property type="match status" value="1"/>
</dbReference>
<comment type="miscellaneous">
    <text evidence="10">The reaction produces a racemic mixture of D-glycero-alpha-D-manno-heptose 7-phosphate and D-glycero-beta-D-manno-heptose 7-phosphate.</text>
</comment>
<feature type="binding site" evidence="10">
    <location>
        <position position="49"/>
    </location>
    <ligand>
        <name>Zn(2+)</name>
        <dbReference type="ChEBI" id="CHEBI:29105"/>
    </ligand>
</feature>
<evidence type="ECO:0000313" key="12">
    <source>
        <dbReference type="EMBL" id="AOU99769.1"/>
    </source>
</evidence>
<dbReference type="EC" id="5.3.1.28" evidence="10"/>